<name>A0A1F5TNV0_9BACT</name>
<dbReference type="Proteomes" id="UP000177579">
    <property type="component" value="Unassembled WGS sequence"/>
</dbReference>
<dbReference type="EMBL" id="MFGO01000025">
    <property type="protein sequence ID" value="OGF40576.1"/>
    <property type="molecule type" value="Genomic_DNA"/>
</dbReference>
<reference evidence="1 2" key="1">
    <citation type="journal article" date="2016" name="Nat. Commun.">
        <title>Thousands of microbial genomes shed light on interconnected biogeochemical processes in an aquifer system.</title>
        <authorList>
            <person name="Anantharaman K."/>
            <person name="Brown C.T."/>
            <person name="Hug L.A."/>
            <person name="Sharon I."/>
            <person name="Castelle C.J."/>
            <person name="Probst A.J."/>
            <person name="Thomas B.C."/>
            <person name="Singh A."/>
            <person name="Wilkins M.J."/>
            <person name="Karaoz U."/>
            <person name="Brodie E.L."/>
            <person name="Williams K.H."/>
            <person name="Hubbard S.S."/>
            <person name="Banfield J.F."/>
        </authorList>
    </citation>
    <scope>NUCLEOTIDE SEQUENCE [LARGE SCALE GENOMIC DNA]</scope>
</reference>
<gene>
    <name evidence="1" type="ORF">A2531_03535</name>
</gene>
<proteinExistence type="predicted"/>
<organism evidence="1 2">
    <name type="scientific">Candidatus Falkowbacteria bacterium RIFOXYD2_FULL_34_120</name>
    <dbReference type="NCBI Taxonomy" id="1798007"/>
    <lineage>
        <taxon>Bacteria</taxon>
        <taxon>Candidatus Falkowiibacteriota</taxon>
    </lineage>
</organism>
<protein>
    <recommendedName>
        <fullName evidence="3">Type 4 fimbrial biogenesis protein PilX N-terminal domain-containing protein</fullName>
    </recommendedName>
</protein>
<sequence>MLEVVITTAIIVVGLLGVSSLVAQNLRVQGINQYNLIASMLAQEGLEIARNIRDENWIDISLSALFPADWSDSLADTDGTIVLDYTNTNQFGNPPDDTPDNITDNGTRLFYTVNGLFTHVNTGNPSPFRRLITVIDNGGNIQVTCAVRWSGRGITRDYVAETYLYDWR</sequence>
<accession>A0A1F5TNV0</accession>
<evidence type="ECO:0000313" key="2">
    <source>
        <dbReference type="Proteomes" id="UP000177579"/>
    </source>
</evidence>
<comment type="caution">
    <text evidence="1">The sequence shown here is derived from an EMBL/GenBank/DDBJ whole genome shotgun (WGS) entry which is preliminary data.</text>
</comment>
<evidence type="ECO:0000313" key="1">
    <source>
        <dbReference type="EMBL" id="OGF40576.1"/>
    </source>
</evidence>
<evidence type="ECO:0008006" key="3">
    <source>
        <dbReference type="Google" id="ProtNLM"/>
    </source>
</evidence>
<dbReference type="AlphaFoldDB" id="A0A1F5TNV0"/>